<sequence length="1252" mass="135179">MRLLWKAVAIVSTLCGTVWAQTSLTSVRGTVTDQSGAVVPGAQIEITNQANGSKQTQIAGSQGEYQFQQLVPGTYLLVASAGGFGVQIKRAELLVNQPATVGFQLSVQAETTTVDVSAQAETLNNADATIGNALTNATIEALPSEGRNVPDLLSVQPGVLYLGRGADKQSDSRTGSVAGARSDQTNVTLDGLDDNDQTQGYAFTGVLRSTLDSVQEFRVTTTNANADAGRSSGGQVSMVTKSGTNEFHGAVYEYNRNTFTVANDWFNKEAQASQGYANVPGKLIRNTFGGALGGPIKKDKFFFFGNYEGQRTAENKQVTRTTPTASFQSGAVKYLSNGNVVTLSPTQVALMDPNCTANGTCPLGPGVNPNALAYFNEYPAANGSALGDGLNLGSYTFSSPYPGSLNTSILKLDYVPTEKHRLFIRGNLQKDTQENVLQFPGQAPSYSYIDNSKGLAAGDTWSISPSLVNDFRYGYVRQGFSNRGTGQGSYVVFRFMDQSTPESRSTLVHVPVNNFIDNFTASKGNHTLSAGVNWRIIDNVRSSDQLSFSEGNTNEYWLANGGAIAGQSVPGSPQSLDPNGFGLPSVDSGFANSYNIAIALITGLVPESIGSYNYSISKDGKTGALLPDGTFLDRHFKANELEYFVQDAWRVRPNLTLTFGLRHTLLQTPYEINGQQLSPTISVHDWFMNRAANAAQGVTDQPDLNFAPSGQARGLKPYWLAQHTNFAPRFAFAYAPDSKTSIRAGFGLYFDHFGQGVVNSFDQLGSFGLTTSISNPASTFSVDTSPRFSGLDVLPPNACSQPVSITYPYVAPNTADCGFAITWGIDDKLKTPYSDVVDFSIQRQLPGGFLFEADYVGRFGRHLLQQLDLAEPLDLVDKKSGMDYFAAGTLMSKLVDANGGNSFASVPAIPYFENMFPDAAGGGKSATQNIYTDIWVANRGNETTALYLLDVACDPGCGGQPNRFYQDQFSSLYSWSTVGSSSYNAGQFILRHAMTRGLQLDFSYTFSNSIDLGSDTERTNELFNTTGVFQQGNSFSEILNSFRPQLNRGVSDFDTRHLISADWVYELPFGQGKAFAGSAGTVLNALIGGWQFSGLSRWSSGLPFTVVEPAWTTNYQVESGMVKTGPVKLRKHIINGAPNAFDDPTTLNNGIQTGYPLRLPYPGEAGERNAYRGDGFFDIDSGLAKSWRITERQNLKFAWEVFNVTNSVRFDTSVSSSTGVALNNVATSNTLGAYASTLTLPRVQQFSLRYAF</sequence>
<keyword evidence="7" id="KW-0645">Protease</keyword>
<feature type="chain" id="PRO_5028954748" evidence="5">
    <location>
        <begin position="21"/>
        <end position="1252"/>
    </location>
</feature>
<dbReference type="InterPro" id="IPR036942">
    <property type="entry name" value="Beta-barrel_TonB_sf"/>
</dbReference>
<dbReference type="GO" id="GO:0004180">
    <property type="term" value="F:carboxypeptidase activity"/>
    <property type="evidence" value="ECO:0007669"/>
    <property type="project" value="UniProtKB-KW"/>
</dbReference>
<dbReference type="Pfam" id="PF13620">
    <property type="entry name" value="CarboxypepD_reg"/>
    <property type="match status" value="1"/>
</dbReference>
<accession>A0A7G8BNH1</accession>
<dbReference type="Proteomes" id="UP000515312">
    <property type="component" value="Chromosome"/>
</dbReference>
<dbReference type="AlphaFoldDB" id="A0A7G8BNH1"/>
<dbReference type="InterPro" id="IPR008969">
    <property type="entry name" value="CarboxyPept-like_regulatory"/>
</dbReference>
<dbReference type="SUPFAM" id="SSF49464">
    <property type="entry name" value="Carboxypeptidase regulatory domain-like"/>
    <property type="match status" value="1"/>
</dbReference>
<gene>
    <name evidence="7" type="ORF">H7849_09390</name>
</gene>
<reference evidence="7 8" key="1">
    <citation type="submission" date="2020-08" db="EMBL/GenBank/DDBJ databases">
        <title>Edaphobacter telluris sp. nov. and Acidobacterium dinghuensis sp. nov., two acidobacteria isolated from forest soil.</title>
        <authorList>
            <person name="Fu J."/>
            <person name="Qiu L."/>
        </authorList>
    </citation>
    <scope>NUCLEOTIDE SEQUENCE [LARGE SCALE GENOMIC DNA]</scope>
    <source>
        <strain evidence="7">4Y35</strain>
    </source>
</reference>
<evidence type="ECO:0000259" key="6">
    <source>
        <dbReference type="Pfam" id="PF25183"/>
    </source>
</evidence>
<protein>
    <submittedName>
        <fullName evidence="7">Carboxypeptidase regulatory-like domain-containing protein</fullName>
    </submittedName>
</protein>
<dbReference type="EMBL" id="CP060394">
    <property type="protein sequence ID" value="QNI34091.1"/>
    <property type="molecule type" value="Genomic_DNA"/>
</dbReference>
<feature type="signal peptide" evidence="5">
    <location>
        <begin position="1"/>
        <end position="20"/>
    </location>
</feature>
<dbReference type="Pfam" id="PF25183">
    <property type="entry name" value="OMP_b-brl_4"/>
    <property type="match status" value="1"/>
</dbReference>
<keyword evidence="7" id="KW-0378">Hydrolase</keyword>
<dbReference type="GO" id="GO:0009279">
    <property type="term" value="C:cell outer membrane"/>
    <property type="evidence" value="ECO:0007669"/>
    <property type="project" value="UniProtKB-SubCell"/>
</dbReference>
<evidence type="ECO:0000313" key="7">
    <source>
        <dbReference type="EMBL" id="QNI34091.1"/>
    </source>
</evidence>
<comment type="subcellular location">
    <subcellularLocation>
        <location evidence="1">Cell outer membrane</location>
    </subcellularLocation>
</comment>
<evidence type="ECO:0000256" key="3">
    <source>
        <dbReference type="ARBA" id="ARBA00023237"/>
    </source>
</evidence>
<proteinExistence type="predicted"/>
<keyword evidence="5" id="KW-0732">Signal</keyword>
<feature type="region of interest" description="Disordered" evidence="4">
    <location>
        <begin position="165"/>
        <end position="194"/>
    </location>
</feature>
<dbReference type="SUPFAM" id="SSF56935">
    <property type="entry name" value="Porins"/>
    <property type="match status" value="1"/>
</dbReference>
<dbReference type="KEGG" id="adin:H7849_09390"/>
<dbReference type="RefSeq" id="WP_186745964.1">
    <property type="nucleotide sequence ID" value="NZ_CP060394.1"/>
</dbReference>
<dbReference type="Gene3D" id="2.40.170.20">
    <property type="entry name" value="TonB-dependent receptor, beta-barrel domain"/>
    <property type="match status" value="1"/>
</dbReference>
<evidence type="ECO:0000313" key="8">
    <source>
        <dbReference type="Proteomes" id="UP000515312"/>
    </source>
</evidence>
<keyword evidence="7" id="KW-0121">Carboxypeptidase</keyword>
<evidence type="ECO:0000256" key="1">
    <source>
        <dbReference type="ARBA" id="ARBA00004442"/>
    </source>
</evidence>
<keyword evidence="3" id="KW-0998">Cell outer membrane</keyword>
<organism evidence="7 8">
    <name type="scientific">Alloacidobacterium dinghuense</name>
    <dbReference type="NCBI Taxonomy" id="2763107"/>
    <lineage>
        <taxon>Bacteria</taxon>
        <taxon>Pseudomonadati</taxon>
        <taxon>Acidobacteriota</taxon>
        <taxon>Terriglobia</taxon>
        <taxon>Terriglobales</taxon>
        <taxon>Acidobacteriaceae</taxon>
        <taxon>Alloacidobacterium</taxon>
    </lineage>
</organism>
<keyword evidence="2" id="KW-0472">Membrane</keyword>
<name>A0A7G8BNH1_9BACT</name>
<evidence type="ECO:0000256" key="4">
    <source>
        <dbReference type="SAM" id="MobiDB-lite"/>
    </source>
</evidence>
<evidence type="ECO:0000256" key="5">
    <source>
        <dbReference type="SAM" id="SignalP"/>
    </source>
</evidence>
<dbReference type="InterPro" id="IPR057601">
    <property type="entry name" value="Oar-like_b-barrel"/>
</dbReference>
<feature type="domain" description="TonB-dependent transporter Oar-like beta-barrel" evidence="6">
    <location>
        <begin position="239"/>
        <end position="1244"/>
    </location>
</feature>
<keyword evidence="8" id="KW-1185">Reference proteome</keyword>
<evidence type="ECO:0000256" key="2">
    <source>
        <dbReference type="ARBA" id="ARBA00023136"/>
    </source>
</evidence>
<dbReference type="Gene3D" id="2.60.40.1120">
    <property type="entry name" value="Carboxypeptidase-like, regulatory domain"/>
    <property type="match status" value="1"/>
</dbReference>